<keyword evidence="2" id="KW-0732">Signal</keyword>
<evidence type="ECO:0000256" key="2">
    <source>
        <dbReference type="SAM" id="SignalP"/>
    </source>
</evidence>
<dbReference type="PANTHER" id="PTHR46182">
    <property type="entry name" value="FI19480P1"/>
    <property type="match status" value="1"/>
</dbReference>
<dbReference type="InterPro" id="IPR035986">
    <property type="entry name" value="PKD_dom_sf"/>
</dbReference>
<keyword evidence="4" id="KW-1185">Reference proteome</keyword>
<gene>
    <name evidence="3" type="ORF">K0O23_04590</name>
</gene>
<name>A0ABS7CRJ6_9BACT</name>
<feature type="region of interest" description="Disordered" evidence="1">
    <location>
        <begin position="33"/>
        <end position="58"/>
    </location>
</feature>
<proteinExistence type="predicted"/>
<dbReference type="Gene3D" id="2.60.40.10">
    <property type="entry name" value="Immunoglobulins"/>
    <property type="match status" value="1"/>
</dbReference>
<dbReference type="InterPro" id="IPR029865">
    <property type="entry name" value="KIAA0319-like"/>
</dbReference>
<evidence type="ECO:0000313" key="4">
    <source>
        <dbReference type="Proteomes" id="UP000813018"/>
    </source>
</evidence>
<dbReference type="PROSITE" id="PS51257">
    <property type="entry name" value="PROKAR_LIPOPROTEIN"/>
    <property type="match status" value="1"/>
</dbReference>
<evidence type="ECO:0000313" key="3">
    <source>
        <dbReference type="EMBL" id="MBW7466336.1"/>
    </source>
</evidence>
<accession>A0ABS7CRJ6</accession>
<dbReference type="SUPFAM" id="SSF49299">
    <property type="entry name" value="PKD domain"/>
    <property type="match status" value="1"/>
</dbReference>
<dbReference type="PANTHER" id="PTHR46182:SF2">
    <property type="entry name" value="FI19480P1"/>
    <property type="match status" value="1"/>
</dbReference>
<dbReference type="Pfam" id="PF22352">
    <property type="entry name" value="K319L-like_PKD"/>
    <property type="match status" value="1"/>
</dbReference>
<evidence type="ECO:0000256" key="1">
    <source>
        <dbReference type="SAM" id="MobiDB-lite"/>
    </source>
</evidence>
<evidence type="ECO:0008006" key="5">
    <source>
        <dbReference type="Google" id="ProtNLM"/>
    </source>
</evidence>
<reference evidence="3 4" key="1">
    <citation type="journal article" date="2016" name="Int. J. Syst. Evol. Microbiol.">
        <title>Pontibacter aydingkolensis sp. nov., isolated from soil of a salt lake.</title>
        <authorList>
            <person name="Osman G."/>
            <person name="Zhang T."/>
            <person name="Lou K."/>
            <person name="Gao Y."/>
            <person name="Chang W."/>
            <person name="Lin Q."/>
            <person name="Yang H.M."/>
            <person name="Huo X.D."/>
            <person name="Wang N."/>
        </authorList>
    </citation>
    <scope>NUCLEOTIDE SEQUENCE [LARGE SCALE GENOMIC DNA]</scope>
    <source>
        <strain evidence="3 4">KACC 19255</strain>
    </source>
</reference>
<feature type="compositionally biased region" description="Pro residues" evidence="1">
    <location>
        <begin position="38"/>
        <end position="58"/>
    </location>
</feature>
<sequence length="259" mass="29062">MKKRFHSLTMTVFIFLLILAACSKDDAVSPLQPGQTIVPPPFAPNPPPPSIPPPPPPVSNVAPVAQAGNDTTIHVPFSTYTLNGKASTGSIVSYTWKLIKSPSQQETINYGTSDKPKTFVDRLVKVGVYEFELTVTNAYNVSSADTVKVTIAEPTCTTANKEVIIKDLKWTHPWYTQISISNVFSYLPANSYIKNFYIKRDKSDQWELVLPWDYNSSIYNGQHTWDYVEYFEYGTWVLAIYPGSNTTDDTPDVKIEYCN</sequence>
<dbReference type="RefSeq" id="WP_219876225.1">
    <property type="nucleotide sequence ID" value="NZ_JAHYXK010000003.1"/>
</dbReference>
<dbReference type="InterPro" id="IPR013783">
    <property type="entry name" value="Ig-like_fold"/>
</dbReference>
<feature type="signal peptide" evidence="2">
    <location>
        <begin position="1"/>
        <end position="23"/>
    </location>
</feature>
<dbReference type="Proteomes" id="UP000813018">
    <property type="component" value="Unassembled WGS sequence"/>
</dbReference>
<dbReference type="EMBL" id="JAHYXK010000003">
    <property type="protein sequence ID" value="MBW7466336.1"/>
    <property type="molecule type" value="Genomic_DNA"/>
</dbReference>
<organism evidence="3 4">
    <name type="scientific">Pontibacter aydingkolensis</name>
    <dbReference type="NCBI Taxonomy" id="1911536"/>
    <lineage>
        <taxon>Bacteria</taxon>
        <taxon>Pseudomonadati</taxon>
        <taxon>Bacteroidota</taxon>
        <taxon>Cytophagia</taxon>
        <taxon>Cytophagales</taxon>
        <taxon>Hymenobacteraceae</taxon>
        <taxon>Pontibacter</taxon>
    </lineage>
</organism>
<comment type="caution">
    <text evidence="3">The sequence shown here is derived from an EMBL/GenBank/DDBJ whole genome shotgun (WGS) entry which is preliminary data.</text>
</comment>
<protein>
    <recommendedName>
        <fullName evidence="5">PKD domain-containing protein</fullName>
    </recommendedName>
</protein>
<feature type="chain" id="PRO_5045168206" description="PKD domain-containing protein" evidence="2">
    <location>
        <begin position="24"/>
        <end position="259"/>
    </location>
</feature>